<dbReference type="InterPro" id="IPR029044">
    <property type="entry name" value="Nucleotide-diphossugar_trans"/>
</dbReference>
<evidence type="ECO:0000313" key="2">
    <source>
        <dbReference type="EMBL" id="TWJ19372.1"/>
    </source>
</evidence>
<dbReference type="InterPro" id="IPR001173">
    <property type="entry name" value="Glyco_trans_2-like"/>
</dbReference>
<evidence type="ECO:0000313" key="3">
    <source>
        <dbReference type="Proteomes" id="UP000319449"/>
    </source>
</evidence>
<name>A0A562VNJ4_9BACT</name>
<accession>A0A562VNJ4</accession>
<comment type="caution">
    <text evidence="2">The sequence shown here is derived from an EMBL/GenBank/DDBJ whole genome shotgun (WGS) entry which is preliminary data.</text>
</comment>
<dbReference type="AlphaFoldDB" id="A0A562VNJ4"/>
<dbReference type="PANTHER" id="PTHR22916:SF3">
    <property type="entry name" value="UDP-GLCNAC:BETAGAL BETA-1,3-N-ACETYLGLUCOSAMINYLTRANSFERASE-LIKE PROTEIN 1"/>
    <property type="match status" value="1"/>
</dbReference>
<protein>
    <recommendedName>
        <fullName evidence="1">Glycosyltransferase 2-like domain-containing protein</fullName>
    </recommendedName>
</protein>
<dbReference type="OrthoDB" id="5396343at2"/>
<dbReference type="Gene3D" id="3.90.550.10">
    <property type="entry name" value="Spore Coat Polysaccharide Biosynthesis Protein SpsA, Chain A"/>
    <property type="match status" value="1"/>
</dbReference>
<reference evidence="2 3" key="1">
    <citation type="submission" date="2019-07" db="EMBL/GenBank/DDBJ databases">
        <title>Genomic Encyclopedia of Archaeal and Bacterial Type Strains, Phase II (KMG-II): from individual species to whole genera.</title>
        <authorList>
            <person name="Goeker M."/>
        </authorList>
    </citation>
    <scope>NUCLEOTIDE SEQUENCE [LARGE SCALE GENOMIC DNA]</scope>
    <source>
        <strain evidence="2 3">ATCC BAA-1139</strain>
    </source>
</reference>
<dbReference type="EMBL" id="VLLN01000009">
    <property type="protein sequence ID" value="TWJ19372.1"/>
    <property type="molecule type" value="Genomic_DNA"/>
</dbReference>
<dbReference type="PANTHER" id="PTHR22916">
    <property type="entry name" value="GLYCOSYLTRANSFERASE"/>
    <property type="match status" value="1"/>
</dbReference>
<feature type="domain" description="Glycosyltransferase 2-like" evidence="1">
    <location>
        <begin position="13"/>
        <end position="172"/>
    </location>
</feature>
<gene>
    <name evidence="2" type="ORF">JN12_01788</name>
</gene>
<dbReference type="GO" id="GO:0016758">
    <property type="term" value="F:hexosyltransferase activity"/>
    <property type="evidence" value="ECO:0007669"/>
    <property type="project" value="UniProtKB-ARBA"/>
</dbReference>
<sequence length="315" mass="35281">MKQDGLAHQGMVSIVIPVYNGADYLAQAIDSSLAQSYRNIEVIVVNDGSTDGGRTEEIALSYGDAIRYFRKENGGVASALNTGIREMRGAFFSWLSHDDLYYPYKISSQMDFLAGHPTDDVILYSNYDIINARSQLTGAIELANPPAPQDMRYFLTISHPIHGCTTLIPRRCFELCGVFDESLRTTQDYDFWFRLAGRFSFVHQPLKLIQSRHHDSQGTVTMNSLHMREVNEILGKFIRELTPAEVVAAAGMPLSAGYAAVAENFYTRHCRGASRLARSLSYRALGSVELPGRLKLLYRLMLLGFRDGFRSCVAR</sequence>
<keyword evidence="3" id="KW-1185">Reference proteome</keyword>
<dbReference type="Proteomes" id="UP000319449">
    <property type="component" value="Unassembled WGS sequence"/>
</dbReference>
<proteinExistence type="predicted"/>
<dbReference type="SUPFAM" id="SSF53448">
    <property type="entry name" value="Nucleotide-diphospho-sugar transferases"/>
    <property type="match status" value="1"/>
</dbReference>
<dbReference type="Pfam" id="PF00535">
    <property type="entry name" value="Glycos_transf_2"/>
    <property type="match status" value="1"/>
</dbReference>
<dbReference type="RefSeq" id="WP_145021455.1">
    <property type="nucleotide sequence ID" value="NZ_VLLN01000009.1"/>
</dbReference>
<evidence type="ECO:0000259" key="1">
    <source>
        <dbReference type="Pfam" id="PF00535"/>
    </source>
</evidence>
<organism evidence="2 3">
    <name type="scientific">Geobacter argillaceus</name>
    <dbReference type="NCBI Taxonomy" id="345631"/>
    <lineage>
        <taxon>Bacteria</taxon>
        <taxon>Pseudomonadati</taxon>
        <taxon>Thermodesulfobacteriota</taxon>
        <taxon>Desulfuromonadia</taxon>
        <taxon>Geobacterales</taxon>
        <taxon>Geobacteraceae</taxon>
        <taxon>Geobacter</taxon>
    </lineage>
</organism>